<dbReference type="GO" id="GO:0005509">
    <property type="term" value="F:calcium ion binding"/>
    <property type="evidence" value="ECO:0000318"/>
    <property type="project" value="GO_Central"/>
</dbReference>
<evidence type="ECO:0000256" key="3">
    <source>
        <dbReference type="ARBA" id="ARBA00022723"/>
    </source>
</evidence>
<dbReference type="SMART" id="SM00054">
    <property type="entry name" value="EFh"/>
    <property type="match status" value="5"/>
</dbReference>
<dbReference type="AlphaFoldDB" id="A9UR68"/>
<comment type="subcellular location">
    <subcellularLocation>
        <location evidence="1">Secreted</location>
    </subcellularLocation>
</comment>
<feature type="domain" description="EF-hand" evidence="9">
    <location>
        <begin position="258"/>
        <end position="286"/>
    </location>
</feature>
<dbReference type="InterPro" id="IPR002048">
    <property type="entry name" value="EF_hand_dom"/>
</dbReference>
<dbReference type="GeneID" id="5888215"/>
<dbReference type="EMBL" id="CH991544">
    <property type="protein sequence ID" value="EDQ92193.1"/>
    <property type="molecule type" value="Genomic_DNA"/>
</dbReference>
<keyword evidence="6" id="KW-1015">Disulfide bond</keyword>
<dbReference type="Pfam" id="PF13202">
    <property type="entry name" value="EF-hand_5"/>
    <property type="match status" value="1"/>
</dbReference>
<dbReference type="FunCoup" id="A9UR68">
    <property type="interactions" value="1790"/>
</dbReference>
<dbReference type="Gene3D" id="1.10.238.10">
    <property type="entry name" value="EF-hand"/>
    <property type="match status" value="2"/>
</dbReference>
<dbReference type="eggNOG" id="KOG4251">
    <property type="taxonomic scope" value="Eukaryota"/>
</dbReference>
<dbReference type="PANTHER" id="PTHR10827:SF98">
    <property type="entry name" value="45 KDA CALCIUM-BINDING PROTEIN"/>
    <property type="match status" value="1"/>
</dbReference>
<keyword evidence="3" id="KW-0479">Metal-binding</keyword>
<evidence type="ECO:0000259" key="9">
    <source>
        <dbReference type="SMART" id="SM00054"/>
    </source>
</evidence>
<accession>A9UR68</accession>
<name>A9UR68_MONBE</name>
<dbReference type="Proteomes" id="UP000001357">
    <property type="component" value="Unassembled WGS sequence"/>
</dbReference>
<evidence type="ECO:0000256" key="4">
    <source>
        <dbReference type="ARBA" id="ARBA00022737"/>
    </source>
</evidence>
<feature type="domain" description="EF-hand" evidence="9">
    <location>
        <begin position="97"/>
        <end position="125"/>
    </location>
</feature>
<feature type="signal peptide" evidence="8">
    <location>
        <begin position="1"/>
        <end position="31"/>
    </location>
</feature>
<sequence length="361" mass="41343">MELCRQRWGYMGMTLMMILGLLGPWTGPTAAAPLPRIMAHRNIQMILHGLLDHVDVAAAEESQGQQAAQAYATFNQQKFRSTLGPDRCTAADVATEDLQPLFEAMDWNRDQRLFLDEVVEFFVAAVSRGAVQIEDNARWQFDKLCRRAGRESLRLEDLEGFRHPANLDDNLQTIIFEQSDVNADGALSSEEFMHFYAPEFNMLVLARHAGQLLDTMDRDGDRRLSQAEFLNGTMMVEDDASNHFSAQAFDHRSEEQERIREFNANLDVNKDGVLDTSEIMAIADLRHFLHCVNEAYIVFRACDANGDHELSQAETMECCQALSRVRSLKLEQEIHTDLQDVYGKMKRRIRRLLRNTFHDEL</sequence>
<dbReference type="GO" id="GO:0005783">
    <property type="term" value="C:endoplasmic reticulum"/>
    <property type="evidence" value="ECO:0000318"/>
    <property type="project" value="GO_Central"/>
</dbReference>
<gene>
    <name evidence="10" type="ORF">MONBRDRAFT_31310</name>
</gene>
<keyword evidence="8" id="KW-0732">Signal</keyword>
<proteinExistence type="predicted"/>
<evidence type="ECO:0000256" key="2">
    <source>
        <dbReference type="ARBA" id="ARBA00022525"/>
    </source>
</evidence>
<evidence type="ECO:0000256" key="6">
    <source>
        <dbReference type="ARBA" id="ARBA00023157"/>
    </source>
</evidence>
<keyword evidence="2" id="KW-0964">Secreted</keyword>
<evidence type="ECO:0000313" key="11">
    <source>
        <dbReference type="Proteomes" id="UP000001357"/>
    </source>
</evidence>
<dbReference type="GO" id="GO:0005576">
    <property type="term" value="C:extracellular region"/>
    <property type="evidence" value="ECO:0007669"/>
    <property type="project" value="UniProtKB-SubCell"/>
</dbReference>
<dbReference type="Pfam" id="PF10591">
    <property type="entry name" value="SPARC_Ca_bdg"/>
    <property type="match status" value="1"/>
</dbReference>
<evidence type="ECO:0000256" key="7">
    <source>
        <dbReference type="ARBA" id="ARBA00023180"/>
    </source>
</evidence>
<dbReference type="InterPro" id="IPR011992">
    <property type="entry name" value="EF-hand-dom_pair"/>
</dbReference>
<keyword evidence="11" id="KW-1185">Reference proteome</keyword>
<dbReference type="PROSITE" id="PS00018">
    <property type="entry name" value="EF_HAND_1"/>
    <property type="match status" value="3"/>
</dbReference>
<feature type="domain" description="EF-hand" evidence="9">
    <location>
        <begin position="175"/>
        <end position="199"/>
    </location>
</feature>
<evidence type="ECO:0000256" key="1">
    <source>
        <dbReference type="ARBA" id="ARBA00004613"/>
    </source>
</evidence>
<keyword evidence="7" id="KW-0325">Glycoprotein</keyword>
<evidence type="ECO:0000313" key="10">
    <source>
        <dbReference type="EMBL" id="EDQ92193.1"/>
    </source>
</evidence>
<dbReference type="InterPro" id="IPR018247">
    <property type="entry name" value="EF_Hand_1_Ca_BS"/>
</dbReference>
<feature type="chain" id="PRO_5002744377" description="EF-hand domain-containing protein" evidence="8">
    <location>
        <begin position="32"/>
        <end position="361"/>
    </location>
</feature>
<dbReference type="KEGG" id="mbr:MONBRDRAFT_31310"/>
<reference evidence="10 11" key="1">
    <citation type="journal article" date="2008" name="Nature">
        <title>The genome of the choanoflagellate Monosiga brevicollis and the origin of metazoans.</title>
        <authorList>
            <consortium name="JGI Sequencing"/>
            <person name="King N."/>
            <person name="Westbrook M.J."/>
            <person name="Young S.L."/>
            <person name="Kuo A."/>
            <person name="Abedin M."/>
            <person name="Chapman J."/>
            <person name="Fairclough S."/>
            <person name="Hellsten U."/>
            <person name="Isogai Y."/>
            <person name="Letunic I."/>
            <person name="Marr M."/>
            <person name="Pincus D."/>
            <person name="Putnam N."/>
            <person name="Rokas A."/>
            <person name="Wright K.J."/>
            <person name="Zuzow R."/>
            <person name="Dirks W."/>
            <person name="Good M."/>
            <person name="Goodstein D."/>
            <person name="Lemons D."/>
            <person name="Li W."/>
            <person name="Lyons J.B."/>
            <person name="Morris A."/>
            <person name="Nichols S."/>
            <person name="Richter D.J."/>
            <person name="Salamov A."/>
            <person name="Bork P."/>
            <person name="Lim W.A."/>
            <person name="Manning G."/>
            <person name="Miller W.T."/>
            <person name="McGinnis W."/>
            <person name="Shapiro H."/>
            <person name="Tjian R."/>
            <person name="Grigoriev I.V."/>
            <person name="Rokhsar D."/>
        </authorList>
    </citation>
    <scope>NUCLEOTIDE SEQUENCE [LARGE SCALE GENOMIC DNA]</scope>
    <source>
        <strain evidence="11">MX1 / ATCC 50154</strain>
    </source>
</reference>
<feature type="domain" description="EF-hand" evidence="9">
    <location>
        <begin position="294"/>
        <end position="322"/>
    </location>
</feature>
<dbReference type="PANTHER" id="PTHR10827">
    <property type="entry name" value="RETICULOCALBIN"/>
    <property type="match status" value="1"/>
</dbReference>
<dbReference type="SUPFAM" id="SSF47473">
    <property type="entry name" value="EF-hand"/>
    <property type="match status" value="2"/>
</dbReference>
<organism evidence="10 11">
    <name type="scientific">Monosiga brevicollis</name>
    <name type="common">Choanoflagellate</name>
    <dbReference type="NCBI Taxonomy" id="81824"/>
    <lineage>
        <taxon>Eukaryota</taxon>
        <taxon>Choanoflagellata</taxon>
        <taxon>Craspedida</taxon>
        <taxon>Salpingoecidae</taxon>
        <taxon>Monosiga</taxon>
    </lineage>
</organism>
<keyword evidence="4" id="KW-0677">Repeat</keyword>
<keyword evidence="5" id="KW-0106">Calcium</keyword>
<protein>
    <recommendedName>
        <fullName evidence="9">EF-hand domain-containing protein</fullName>
    </recommendedName>
</protein>
<dbReference type="InterPro" id="IPR019577">
    <property type="entry name" value="SPARC/Testican_Ca-bd-dom"/>
</dbReference>
<evidence type="ECO:0000256" key="8">
    <source>
        <dbReference type="SAM" id="SignalP"/>
    </source>
</evidence>
<dbReference type="InParanoid" id="A9UR68"/>
<evidence type="ECO:0000256" key="5">
    <source>
        <dbReference type="ARBA" id="ARBA00022837"/>
    </source>
</evidence>
<feature type="domain" description="EF-hand" evidence="9">
    <location>
        <begin position="208"/>
        <end position="236"/>
    </location>
</feature>
<dbReference type="OMA" id="PRIMAHR"/>
<dbReference type="RefSeq" id="XP_001743479.1">
    <property type="nucleotide sequence ID" value="XM_001743427.1"/>
</dbReference>